<evidence type="ECO:0000313" key="1">
    <source>
        <dbReference type="EMBL" id="BAD95002.1"/>
    </source>
</evidence>
<sequence length="38" mass="4700">MKRRRLGCRRFSVWDQVVPTRVFRRVGGSERGMRREMF</sequence>
<reference evidence="1" key="1">
    <citation type="submission" date="2005-03" db="EMBL/GenBank/DDBJ databases">
        <title>Large-scale analysis of RIKEN Arabidopsis full-length (RAFL) cDNAs.</title>
        <authorList>
            <person name="Totoki Y."/>
            <person name="Seki M."/>
            <person name="Ishida J."/>
            <person name="Nakajima M."/>
            <person name="Enju A."/>
            <person name="Kamiya A."/>
            <person name="Narusaka M."/>
            <person name="Shin-i T."/>
            <person name="Nakagawa M."/>
            <person name="Sakamoto N."/>
            <person name="Oishi K."/>
            <person name="Kohara Y."/>
            <person name="Kobayashi M."/>
            <person name="Toyoda A."/>
            <person name="Sakaki Y."/>
            <person name="Sakurai T."/>
            <person name="Iida K."/>
            <person name="Akiyama K."/>
            <person name="Satou M."/>
            <person name="Toyoda T."/>
            <person name="Konagaya A."/>
            <person name="Carninci P."/>
            <person name="Kawai J."/>
            <person name="Hayashizaki Y."/>
            <person name="Shinozaki K."/>
        </authorList>
    </citation>
    <scope>NUCLEOTIDE SEQUENCE</scope>
</reference>
<protein>
    <submittedName>
        <fullName evidence="1">Uncharacterized protein</fullName>
    </submittedName>
</protein>
<dbReference type="AlphaFoldDB" id="Q56XV7"/>
<proteinExistence type="evidence at transcript level"/>
<dbReference type="EMBL" id="AK221566">
    <property type="protein sequence ID" value="BAD95002.1"/>
    <property type="molecule type" value="mRNA"/>
</dbReference>
<organism evidence="1">
    <name type="scientific">Arabidopsis thaliana</name>
    <name type="common">Mouse-ear cress</name>
    <dbReference type="NCBI Taxonomy" id="3702"/>
    <lineage>
        <taxon>Eukaryota</taxon>
        <taxon>Viridiplantae</taxon>
        <taxon>Streptophyta</taxon>
        <taxon>Embryophyta</taxon>
        <taxon>Tracheophyta</taxon>
        <taxon>Spermatophyta</taxon>
        <taxon>Magnoliopsida</taxon>
        <taxon>eudicotyledons</taxon>
        <taxon>Gunneridae</taxon>
        <taxon>Pentapetalae</taxon>
        <taxon>rosids</taxon>
        <taxon>malvids</taxon>
        <taxon>Brassicales</taxon>
        <taxon>Brassicaceae</taxon>
        <taxon>Camelineae</taxon>
        <taxon>Arabidopsis</taxon>
    </lineage>
</organism>
<name>Q56XV7_ARATH</name>
<accession>Q56XV7</accession>